<feature type="compositionally biased region" description="Low complexity" evidence="1">
    <location>
        <begin position="47"/>
        <end position="60"/>
    </location>
</feature>
<name>A0AA39R5W4_9LECA</name>
<feature type="region of interest" description="Disordered" evidence="1">
    <location>
        <begin position="272"/>
        <end position="309"/>
    </location>
</feature>
<organism evidence="2 3">
    <name type="scientific">Cladonia borealis</name>
    <dbReference type="NCBI Taxonomy" id="184061"/>
    <lineage>
        <taxon>Eukaryota</taxon>
        <taxon>Fungi</taxon>
        <taxon>Dikarya</taxon>
        <taxon>Ascomycota</taxon>
        <taxon>Pezizomycotina</taxon>
        <taxon>Lecanoromycetes</taxon>
        <taxon>OSLEUM clade</taxon>
        <taxon>Lecanoromycetidae</taxon>
        <taxon>Lecanorales</taxon>
        <taxon>Lecanorineae</taxon>
        <taxon>Cladoniaceae</taxon>
        <taxon>Cladonia</taxon>
    </lineage>
</organism>
<comment type="caution">
    <text evidence="2">The sequence shown here is derived from an EMBL/GenBank/DDBJ whole genome shotgun (WGS) entry which is preliminary data.</text>
</comment>
<proteinExistence type="predicted"/>
<keyword evidence="3" id="KW-1185">Reference proteome</keyword>
<protein>
    <submittedName>
        <fullName evidence="2">Uncharacterized protein</fullName>
    </submittedName>
</protein>
<dbReference type="Proteomes" id="UP001166286">
    <property type="component" value="Unassembled WGS sequence"/>
</dbReference>
<accession>A0AA39R5W4</accession>
<evidence type="ECO:0000313" key="3">
    <source>
        <dbReference type="Proteomes" id="UP001166286"/>
    </source>
</evidence>
<sequence>MQSSSNTPPSLLEGSTSEEASEEGESRDVDTKATSITDQDSNSRIRSLSSPLGSPKSKTTYRLAHPPPVSSHRAHLHIRPRVLLQLQRVSKTVRPKPILEVLPSVIFATRLARRFPRTFKGKAGLGADDLVIVSSENYETAQPHARDPGELFEDARWEEREIVAAVCQLSKDKSGFQGRGEICLNNGALWTASKLGNGSYEFTMIDEHGLKTVARWVLKSPRQRTTPMAQSRPRSLSLEERKFNFSVLNPNSRRHAVIGTLDQHSIEVSDRYSNPALGSKSPGPSTPRTPATGDICDGREGQSSYPWHSDRSSVGAFDCQVQNSPPLSMKSTEMNLATEHPLEMNESLRTLILVTGLWVTFQEGFSSSFNSGELTQGQSTLSNTGSKHQRRSLSLSINRPGSEILPSTAKSSSSDKQPKRGVLSHSPSTPVVPLAQPAKSPQTPPRRTMSTGPTFMRRVTSYRRSTTGAVRLGPTDEFDGSVAEGNSVDGNSIEGDNGLQRPTLAIPPSLGTGSPSRERRISSYQSSMDSPLEPVISDGLDPPAEATALSKEATRKPRRLKRLFGLKRQSGSGL</sequence>
<feature type="compositionally biased region" description="Basic residues" evidence="1">
    <location>
        <begin position="556"/>
        <end position="565"/>
    </location>
</feature>
<gene>
    <name evidence="2" type="ORF">JMJ35_003763</name>
</gene>
<feature type="region of interest" description="Disordered" evidence="1">
    <location>
        <begin position="1"/>
        <end position="74"/>
    </location>
</feature>
<dbReference type="EMBL" id="JAFEKC020000006">
    <property type="protein sequence ID" value="KAK0514041.1"/>
    <property type="molecule type" value="Genomic_DNA"/>
</dbReference>
<evidence type="ECO:0000256" key="1">
    <source>
        <dbReference type="SAM" id="MobiDB-lite"/>
    </source>
</evidence>
<feature type="compositionally biased region" description="Polar residues" evidence="1">
    <location>
        <begin position="369"/>
        <end position="399"/>
    </location>
</feature>
<reference evidence="2" key="1">
    <citation type="submission" date="2023-03" db="EMBL/GenBank/DDBJ databases">
        <title>Complete genome of Cladonia borealis.</title>
        <authorList>
            <person name="Park H."/>
        </authorList>
    </citation>
    <scope>NUCLEOTIDE SEQUENCE</scope>
    <source>
        <strain evidence="2">ANT050790</strain>
    </source>
</reference>
<feature type="region of interest" description="Disordered" evidence="1">
    <location>
        <begin position="369"/>
        <end position="574"/>
    </location>
</feature>
<feature type="compositionally biased region" description="Polar residues" evidence="1">
    <location>
        <begin position="32"/>
        <end position="46"/>
    </location>
</feature>
<dbReference type="AlphaFoldDB" id="A0AA39R5W4"/>
<evidence type="ECO:0000313" key="2">
    <source>
        <dbReference type="EMBL" id="KAK0514041.1"/>
    </source>
</evidence>